<evidence type="ECO:0000256" key="1">
    <source>
        <dbReference type="SAM" id="MobiDB-lite"/>
    </source>
</evidence>
<dbReference type="Proteomes" id="UP000095281">
    <property type="component" value="Unplaced"/>
</dbReference>
<organism evidence="2 3">
    <name type="scientific">Meloidogyne hapla</name>
    <name type="common">Root-knot nematode worm</name>
    <dbReference type="NCBI Taxonomy" id="6305"/>
    <lineage>
        <taxon>Eukaryota</taxon>
        <taxon>Metazoa</taxon>
        <taxon>Ecdysozoa</taxon>
        <taxon>Nematoda</taxon>
        <taxon>Chromadorea</taxon>
        <taxon>Rhabditida</taxon>
        <taxon>Tylenchina</taxon>
        <taxon>Tylenchomorpha</taxon>
        <taxon>Tylenchoidea</taxon>
        <taxon>Meloidogynidae</taxon>
        <taxon>Meloidogyninae</taxon>
        <taxon>Meloidogyne</taxon>
    </lineage>
</organism>
<keyword evidence="2" id="KW-1185">Reference proteome</keyword>
<sequence length="147" mass="16382">MLFDEGHVTSLDNLDKEISELAKKDSGLEILLQFLRDHKFCKEIMENTNHKENLNYCNELFENTKEILKRIKIKKDKKHSKDSKTKSSNKNTGSKSLASLFVKGVAGCFEGCGNCLKGCAKCLCCDDDGNVDLSWLCCCCLLGSCGD</sequence>
<dbReference type="AlphaFoldDB" id="A0A1I8B580"/>
<feature type="region of interest" description="Disordered" evidence="1">
    <location>
        <begin position="73"/>
        <end position="92"/>
    </location>
</feature>
<name>A0A1I8B580_MELHA</name>
<protein>
    <submittedName>
        <fullName evidence="3">Uncharacterized protein</fullName>
    </submittedName>
</protein>
<evidence type="ECO:0000313" key="3">
    <source>
        <dbReference type="WBParaSite" id="MhA1_Contig14.frz3.gene2"/>
    </source>
</evidence>
<accession>A0A1I8B580</accession>
<reference evidence="3" key="1">
    <citation type="submission" date="2016-11" db="UniProtKB">
        <authorList>
            <consortium name="WormBaseParasite"/>
        </authorList>
    </citation>
    <scope>IDENTIFICATION</scope>
</reference>
<evidence type="ECO:0000313" key="2">
    <source>
        <dbReference type="Proteomes" id="UP000095281"/>
    </source>
</evidence>
<proteinExistence type="predicted"/>
<dbReference type="WBParaSite" id="MhA1_Contig14.frz3.gene2">
    <property type="protein sequence ID" value="MhA1_Contig14.frz3.gene2"/>
    <property type="gene ID" value="MhA1_Contig14.frz3.gene2"/>
</dbReference>